<reference evidence="1 2" key="1">
    <citation type="submission" date="2020-08" db="EMBL/GenBank/DDBJ databases">
        <title>Genomic Encyclopedia of Type Strains, Phase IV (KMG-IV): sequencing the most valuable type-strain genomes for metagenomic binning, comparative biology and taxonomic classification.</title>
        <authorList>
            <person name="Goeker M."/>
        </authorList>
    </citation>
    <scope>NUCLEOTIDE SEQUENCE [LARGE SCALE GENOMIC DNA]</scope>
    <source>
        <strain evidence="1 2">DSM 14552</strain>
    </source>
</reference>
<evidence type="ECO:0008006" key="3">
    <source>
        <dbReference type="Google" id="ProtNLM"/>
    </source>
</evidence>
<dbReference type="Proteomes" id="UP000562395">
    <property type="component" value="Unassembled WGS sequence"/>
</dbReference>
<dbReference type="EMBL" id="JACICY010000013">
    <property type="protein sequence ID" value="MBB3862390.1"/>
    <property type="molecule type" value="Genomic_DNA"/>
</dbReference>
<dbReference type="AlphaFoldDB" id="A0A7W5ZYJ3"/>
<dbReference type="Gene3D" id="3.90.1720.10">
    <property type="entry name" value="endopeptidase domain like (from Nostoc punctiforme)"/>
    <property type="match status" value="1"/>
</dbReference>
<name>A0A7W5ZYJ3_9SPHN</name>
<sequence length="131" mass="14209">MNGRLAQAALSLIGTPFRLHGRQPERGLDCVGLIAEAMRRCGHEASPPEGYSLRSVSAARWLCHAEQSGLEPTRDDGDVVLCMVNPIQPHLLIAVPGGFVHANASLSKVTFLPAPLPWPVALQWQLAEKDR</sequence>
<protein>
    <recommendedName>
        <fullName evidence="3">Peptidoglycan endopeptidase</fullName>
    </recommendedName>
</protein>
<dbReference type="SUPFAM" id="SSF54001">
    <property type="entry name" value="Cysteine proteinases"/>
    <property type="match status" value="1"/>
</dbReference>
<evidence type="ECO:0000313" key="1">
    <source>
        <dbReference type="EMBL" id="MBB3862390.1"/>
    </source>
</evidence>
<accession>A0A7W5ZYJ3</accession>
<organism evidence="1 2">
    <name type="scientific">Novosphingobium hassiacum</name>
    <dbReference type="NCBI Taxonomy" id="173676"/>
    <lineage>
        <taxon>Bacteria</taxon>
        <taxon>Pseudomonadati</taxon>
        <taxon>Pseudomonadota</taxon>
        <taxon>Alphaproteobacteria</taxon>
        <taxon>Sphingomonadales</taxon>
        <taxon>Sphingomonadaceae</taxon>
        <taxon>Novosphingobium</taxon>
    </lineage>
</organism>
<gene>
    <name evidence="1" type="ORF">GGQ88_003690</name>
</gene>
<dbReference type="RefSeq" id="WP_183614882.1">
    <property type="nucleotide sequence ID" value="NZ_JACICY010000013.1"/>
</dbReference>
<comment type="caution">
    <text evidence="1">The sequence shown here is derived from an EMBL/GenBank/DDBJ whole genome shotgun (WGS) entry which is preliminary data.</text>
</comment>
<dbReference type="InterPro" id="IPR038765">
    <property type="entry name" value="Papain-like_cys_pep_sf"/>
</dbReference>
<evidence type="ECO:0000313" key="2">
    <source>
        <dbReference type="Proteomes" id="UP000562395"/>
    </source>
</evidence>
<proteinExistence type="predicted"/>
<keyword evidence="2" id="KW-1185">Reference proteome</keyword>